<dbReference type="KEGG" id="sazo:D1868_10165"/>
<dbReference type="Proteomes" id="UP000423396">
    <property type="component" value="Chromosome"/>
</dbReference>
<keyword evidence="4" id="KW-1185">Reference proteome</keyword>
<proteinExistence type="predicted"/>
<evidence type="ECO:0000256" key="1">
    <source>
        <dbReference type="SAM" id="MobiDB-lite"/>
    </source>
</evidence>
<feature type="region of interest" description="Disordered" evidence="1">
    <location>
        <begin position="510"/>
        <end position="543"/>
    </location>
</feature>
<dbReference type="EMBL" id="CP045483">
    <property type="protein sequence ID" value="QGR20317.1"/>
    <property type="molecule type" value="Genomic_DNA"/>
</dbReference>
<dbReference type="GeneID" id="42799439"/>
<dbReference type="RefSeq" id="WP_156007768.1">
    <property type="nucleotide sequence ID" value="NZ_CP045483.1"/>
</dbReference>
<feature type="compositionally biased region" description="Low complexity" evidence="1">
    <location>
        <begin position="510"/>
        <end position="541"/>
    </location>
</feature>
<evidence type="ECO:0000313" key="3">
    <source>
        <dbReference type="EMBL" id="QGR20317.1"/>
    </source>
</evidence>
<keyword evidence="2" id="KW-0472">Membrane</keyword>
<keyword evidence="2" id="KW-1133">Transmembrane helix</keyword>
<organism evidence="3 4">
    <name type="scientific">Stygiolobus azoricus</name>
    <dbReference type="NCBI Taxonomy" id="41675"/>
    <lineage>
        <taxon>Archaea</taxon>
        <taxon>Thermoproteota</taxon>
        <taxon>Thermoprotei</taxon>
        <taxon>Sulfolobales</taxon>
        <taxon>Sulfolobaceae</taxon>
        <taxon>Stygiolobus</taxon>
    </lineage>
</organism>
<sequence>MGTHLCNNRIVFSTVVLLILLLISMSIKSEAQISATFTANYIDASQQSVSGNSIFYLVVDVSGSASLSGSYSINSISTNLSGYGIPSYSPPKGMVVSKPYVLNDTVYFIFAPNITSISPSSPDIKCAYLASVDYNNGIWGNLDLFIGYGFTEAFSMYKGYLYVIWYPNISSSTPYLIVISPSHQIIYNNTVPVNNIISICVLSSDIIVIANSTSKLSILQLSSGSISSASLPPEQLFIYNLSSKTLTHVPKYKDIEPNYKDIEPTSFQRVNNHTLLIAFSSNSYSYIAEYNVLNDSIYNVKQVPGTVTVISYYKGLVSVSSVYRNSQTQYTYYNYVFKLSDWSTVYFNSGSTTAPSISLSIGEALEGNTTIYLFTVKVEGYLASLFPPTYQLTSSPSLVYVGGIPQPFSIHSNQEYYNGYTIVTLYWSESVPSTYLVYVNGTLLGSTTDNIYYLNYTKNETVYITVEAQNFLGSINESIIIHVLVYKETTTSITSTTTVIPSNITTTIPTTTSSTTSSTTYSQTNVESTTPNTSTSIPTKSAKSSNQLSIPSMYPVEIIIVVITTTAIVLLASRKK</sequence>
<dbReference type="AlphaFoldDB" id="A0A650CS51"/>
<keyword evidence="2" id="KW-0812">Transmembrane</keyword>
<gene>
    <name evidence="3" type="ORF">D1868_10165</name>
</gene>
<name>A0A650CS51_9CREN</name>
<reference evidence="3 4" key="1">
    <citation type="submission" date="2019-10" db="EMBL/GenBank/DDBJ databases">
        <title>Genome Sequences from Six Type Strain Members of the Archaeal Family Sulfolobaceae: Acidianus ambivalens, Acidianus infernus, Metallosphaera prunae, Stygiolobus azoricus, Sulfolobus metallicus, and Sulfurisphaera ohwakuensis.</title>
        <authorList>
            <person name="Counts J.A."/>
            <person name="Kelly R.M."/>
        </authorList>
    </citation>
    <scope>NUCLEOTIDE SEQUENCE [LARGE SCALE GENOMIC DNA]</scope>
    <source>
        <strain evidence="3 4">FC6</strain>
    </source>
</reference>
<feature type="transmembrane region" description="Helical" evidence="2">
    <location>
        <begin position="553"/>
        <end position="572"/>
    </location>
</feature>
<accession>A0A650CS51</accession>
<evidence type="ECO:0000256" key="2">
    <source>
        <dbReference type="SAM" id="Phobius"/>
    </source>
</evidence>
<protein>
    <submittedName>
        <fullName evidence="3">Uncharacterized protein</fullName>
    </submittedName>
</protein>
<evidence type="ECO:0000313" key="4">
    <source>
        <dbReference type="Proteomes" id="UP000423396"/>
    </source>
</evidence>